<dbReference type="EMBL" id="BBNS01000040">
    <property type="protein sequence ID" value="GAL73113.1"/>
    <property type="molecule type" value="Genomic_DNA"/>
</dbReference>
<reference evidence="1 2" key="1">
    <citation type="journal article" date="2014" name="Genome Announc.">
        <title>Draft Genome Sequence of Marine Flavobacterium Jejuia pallidilutea Strain 11shimoA1 and Pigmentation Mutants.</title>
        <authorList>
            <person name="Takatani N."/>
            <person name="Nakanishi M."/>
            <person name="Meirelles P."/>
            <person name="Mino S."/>
            <person name="Suda W."/>
            <person name="Oshima K."/>
            <person name="Hattori M."/>
            <person name="Ohkuma M."/>
            <person name="Hosokawa M."/>
            <person name="Miyashita K."/>
            <person name="Thompson F.L."/>
            <person name="Niwa A."/>
            <person name="Sawabe T."/>
            <person name="Sawabe T."/>
        </authorList>
    </citation>
    <scope>NUCLEOTIDE SEQUENCE [LARGE SCALE GENOMIC DNA]</scope>
    <source>
        <strain evidence="2">JCM19302</strain>
    </source>
</reference>
<dbReference type="Gene3D" id="3.40.50.970">
    <property type="match status" value="1"/>
</dbReference>
<dbReference type="Proteomes" id="UP000029646">
    <property type="component" value="Unassembled WGS sequence"/>
</dbReference>
<sequence length="43" mass="4660">MAKSHYRWGQAADVVIRMPCGGGVGAGPFHSQTNEAWFTKPRG</sequence>
<dbReference type="EC" id="1.2.4.4" evidence="1"/>
<dbReference type="InterPro" id="IPR029061">
    <property type="entry name" value="THDP-binding"/>
</dbReference>
<keyword evidence="1" id="KW-0560">Oxidoreductase</keyword>
<gene>
    <name evidence="1" type="ORF">JCM19302_1227</name>
</gene>
<evidence type="ECO:0000313" key="1">
    <source>
        <dbReference type="EMBL" id="GAL73113.1"/>
    </source>
</evidence>
<evidence type="ECO:0000313" key="2">
    <source>
        <dbReference type="Proteomes" id="UP000029646"/>
    </source>
</evidence>
<name>A0A090WA92_9FLAO</name>
<protein>
    <submittedName>
        <fullName evidence="1">Branched-chain alpha-keto acid dehydrogenase E1 component alpha subunit</fullName>
        <ecNumber evidence="1">1.2.4.4</ecNumber>
    </submittedName>
</protein>
<dbReference type="GO" id="GO:0003863">
    <property type="term" value="F:branched-chain 2-oxo acid dehydrogenase activity"/>
    <property type="evidence" value="ECO:0007669"/>
    <property type="project" value="UniProtKB-EC"/>
</dbReference>
<accession>A0A090WA92</accession>
<organism evidence="1 2">
    <name type="scientific">Jejuia pallidilutea</name>
    <dbReference type="NCBI Taxonomy" id="504487"/>
    <lineage>
        <taxon>Bacteria</taxon>
        <taxon>Pseudomonadati</taxon>
        <taxon>Bacteroidota</taxon>
        <taxon>Flavobacteriia</taxon>
        <taxon>Flavobacteriales</taxon>
        <taxon>Flavobacteriaceae</taxon>
        <taxon>Jejuia</taxon>
    </lineage>
</organism>
<comment type="caution">
    <text evidence="1">The sequence shown here is derived from an EMBL/GenBank/DDBJ whole genome shotgun (WGS) entry which is preliminary data.</text>
</comment>
<proteinExistence type="predicted"/>
<dbReference type="SUPFAM" id="SSF52518">
    <property type="entry name" value="Thiamin diphosphate-binding fold (THDP-binding)"/>
    <property type="match status" value="1"/>
</dbReference>
<dbReference type="AlphaFoldDB" id="A0A090WA92"/>